<keyword evidence="5" id="KW-1185">Reference proteome</keyword>
<dbReference type="InterPro" id="IPR050201">
    <property type="entry name" value="Bacterial_glucokinase"/>
</dbReference>
<dbReference type="Proteomes" id="UP000065641">
    <property type="component" value="Chromosome"/>
</dbReference>
<protein>
    <recommendedName>
        <fullName evidence="6">Glucokinase</fullName>
    </recommendedName>
</protein>
<dbReference type="SUPFAM" id="SSF53067">
    <property type="entry name" value="Actin-like ATPase domain"/>
    <property type="match status" value="1"/>
</dbReference>
<dbReference type="PATRIC" id="fig|1249552.3.peg.2261"/>
<dbReference type="PANTHER" id="PTHR47690">
    <property type="entry name" value="GLUCOKINASE"/>
    <property type="match status" value="1"/>
</dbReference>
<dbReference type="Pfam" id="PF02685">
    <property type="entry name" value="Glucokinase"/>
    <property type="match status" value="1"/>
</dbReference>
<dbReference type="GO" id="GO:0005829">
    <property type="term" value="C:cytosol"/>
    <property type="evidence" value="ECO:0007669"/>
    <property type="project" value="TreeGrafter"/>
</dbReference>
<dbReference type="EMBL" id="CP013189">
    <property type="protein sequence ID" value="ALO46883.1"/>
    <property type="molecule type" value="Genomic_DNA"/>
</dbReference>
<gene>
    <name evidence="4" type="ORF">PS2015_2248</name>
</gene>
<organism evidence="4 5">
    <name type="scientific">Pseudohongiella spirulinae</name>
    <dbReference type="NCBI Taxonomy" id="1249552"/>
    <lineage>
        <taxon>Bacteria</taxon>
        <taxon>Pseudomonadati</taxon>
        <taxon>Pseudomonadota</taxon>
        <taxon>Gammaproteobacteria</taxon>
        <taxon>Pseudomonadales</taxon>
        <taxon>Pseudohongiellaceae</taxon>
        <taxon>Pseudohongiella</taxon>
    </lineage>
</organism>
<dbReference type="AlphaFoldDB" id="A0A0S2KFI9"/>
<evidence type="ECO:0000313" key="5">
    <source>
        <dbReference type="Proteomes" id="UP000065641"/>
    </source>
</evidence>
<dbReference type="KEGG" id="pspi:PS2015_2248"/>
<dbReference type="InterPro" id="IPR043129">
    <property type="entry name" value="ATPase_NBD"/>
</dbReference>
<proteinExistence type="inferred from homology"/>
<dbReference type="STRING" id="1249552.PS2015_2248"/>
<accession>A0A0S2KFI9</accession>
<dbReference type="InterPro" id="IPR003836">
    <property type="entry name" value="Glucokinase"/>
</dbReference>
<comment type="similarity">
    <text evidence="3">Belongs to the bacterial glucokinase family.</text>
</comment>
<dbReference type="Gene3D" id="3.30.420.40">
    <property type="match status" value="1"/>
</dbReference>
<evidence type="ECO:0000256" key="3">
    <source>
        <dbReference type="RuleBase" id="RU004046"/>
    </source>
</evidence>
<evidence type="ECO:0000313" key="4">
    <source>
        <dbReference type="EMBL" id="ALO46883.1"/>
    </source>
</evidence>
<dbReference type="PANTHER" id="PTHR47690:SF1">
    <property type="entry name" value="GLUCOKINASE"/>
    <property type="match status" value="1"/>
</dbReference>
<name>A0A0S2KFI9_9GAMM</name>
<reference evidence="4 5" key="1">
    <citation type="submission" date="2015-11" db="EMBL/GenBank/DDBJ databases">
        <authorList>
            <person name="Zhang Y."/>
            <person name="Guo Z."/>
        </authorList>
    </citation>
    <scope>NUCLEOTIDE SEQUENCE [LARGE SCALE GENOMIC DNA]</scope>
    <source>
        <strain evidence="4 5">KCTC 32221</strain>
    </source>
</reference>
<dbReference type="GO" id="GO:0004340">
    <property type="term" value="F:glucokinase activity"/>
    <property type="evidence" value="ECO:0007669"/>
    <property type="project" value="InterPro"/>
</dbReference>
<evidence type="ECO:0008006" key="6">
    <source>
        <dbReference type="Google" id="ProtNLM"/>
    </source>
</evidence>
<keyword evidence="2" id="KW-0418">Kinase</keyword>
<dbReference type="Gene3D" id="3.40.367.20">
    <property type="match status" value="1"/>
</dbReference>
<dbReference type="OrthoDB" id="9800595at2"/>
<sequence length="339" mass="36340">MPDKSSFTPITLVADIGGTHARFALSQGRQGVISHVHTLLCHDFASLELAIKAYLDDCRAVGLALPGRACLAVAAATDQDIIALTNNHWRFSQLALSATLGIPVQVINDFTAQAWCLPTLGDADLQWLQKPQADWSGSWHSGNRSIAGPGTGFGAATMTRRGEVLESEPGQAAFAPLDIRQRDILTRLWSRYSRVSADHLLSGPGLANIHLALCEIADRNYMEVPQSAAEIVLAARNGDLIAGQAIAEFNRMLGAVCGDLALIMGSSAGFFFSGAMLQKMGDLFDHATVMTAFSDKGKYSDWCSRVPVALVTLPDLGLRGCAIYASRHLHADPANHPKH</sequence>
<dbReference type="RefSeq" id="WP_058022332.1">
    <property type="nucleotide sequence ID" value="NZ_CP013189.1"/>
</dbReference>
<dbReference type="CDD" id="cd24008">
    <property type="entry name" value="ASKHA_NBD_GLK"/>
    <property type="match status" value="1"/>
</dbReference>
<dbReference type="GO" id="GO:0006096">
    <property type="term" value="P:glycolytic process"/>
    <property type="evidence" value="ECO:0007669"/>
    <property type="project" value="InterPro"/>
</dbReference>
<evidence type="ECO:0000256" key="1">
    <source>
        <dbReference type="ARBA" id="ARBA00022679"/>
    </source>
</evidence>
<dbReference type="GO" id="GO:0005536">
    <property type="term" value="F:D-glucose binding"/>
    <property type="evidence" value="ECO:0007669"/>
    <property type="project" value="InterPro"/>
</dbReference>
<dbReference type="GO" id="GO:0005524">
    <property type="term" value="F:ATP binding"/>
    <property type="evidence" value="ECO:0007669"/>
    <property type="project" value="InterPro"/>
</dbReference>
<keyword evidence="1" id="KW-0808">Transferase</keyword>
<evidence type="ECO:0000256" key="2">
    <source>
        <dbReference type="ARBA" id="ARBA00022777"/>
    </source>
</evidence>